<feature type="region of interest" description="Disordered" evidence="2">
    <location>
        <begin position="28"/>
        <end position="54"/>
    </location>
</feature>
<evidence type="ECO:0000313" key="4">
    <source>
        <dbReference type="Proteomes" id="UP000230069"/>
    </source>
</evidence>
<organism evidence="3 4">
    <name type="scientific">Aquilegia coerulea</name>
    <name type="common">Rocky mountain columbine</name>
    <dbReference type="NCBI Taxonomy" id="218851"/>
    <lineage>
        <taxon>Eukaryota</taxon>
        <taxon>Viridiplantae</taxon>
        <taxon>Streptophyta</taxon>
        <taxon>Embryophyta</taxon>
        <taxon>Tracheophyta</taxon>
        <taxon>Spermatophyta</taxon>
        <taxon>Magnoliopsida</taxon>
        <taxon>Ranunculales</taxon>
        <taxon>Ranunculaceae</taxon>
        <taxon>Thalictroideae</taxon>
        <taxon>Aquilegia</taxon>
    </lineage>
</organism>
<dbReference type="EMBL" id="KZ305041">
    <property type="protein sequence ID" value="PIA40697.1"/>
    <property type="molecule type" value="Genomic_DNA"/>
</dbReference>
<dbReference type="Proteomes" id="UP000230069">
    <property type="component" value="Unassembled WGS sequence"/>
</dbReference>
<feature type="compositionally biased region" description="Polar residues" evidence="2">
    <location>
        <begin position="340"/>
        <end position="349"/>
    </location>
</feature>
<name>A0A2G5DBV3_AQUCA</name>
<accession>A0A2G5DBV3</accession>
<reference evidence="3 4" key="1">
    <citation type="submission" date="2017-09" db="EMBL/GenBank/DDBJ databases">
        <title>WGS assembly of Aquilegia coerulea Goldsmith.</title>
        <authorList>
            <person name="Hodges S."/>
            <person name="Kramer E."/>
            <person name="Nordborg M."/>
            <person name="Tomkins J."/>
            <person name="Borevitz J."/>
            <person name="Derieg N."/>
            <person name="Yan J."/>
            <person name="Mihaltcheva S."/>
            <person name="Hayes R.D."/>
            <person name="Rokhsar D."/>
        </authorList>
    </citation>
    <scope>NUCLEOTIDE SEQUENCE [LARGE SCALE GENOMIC DNA]</scope>
    <source>
        <strain evidence="4">cv. Goldsmith</strain>
    </source>
</reference>
<evidence type="ECO:0000256" key="1">
    <source>
        <dbReference type="SAM" id="Coils"/>
    </source>
</evidence>
<evidence type="ECO:0000313" key="3">
    <source>
        <dbReference type="EMBL" id="PIA40697.1"/>
    </source>
</evidence>
<keyword evidence="1" id="KW-0175">Coiled coil</keyword>
<feature type="region of interest" description="Disordered" evidence="2">
    <location>
        <begin position="338"/>
        <end position="364"/>
    </location>
</feature>
<keyword evidence="4" id="KW-1185">Reference proteome</keyword>
<dbReference type="InParanoid" id="A0A2G5DBV3"/>
<gene>
    <name evidence="3" type="ORF">AQUCO_02400040v1</name>
</gene>
<sequence>MAAPKVFDFSSVNVDLDDIDICDVGSGSESFSEDNVNGVVEASHGQKRKRSVEETKVTSSGGIVAVSEGNRVVDDSTAKGDDDELPKQAVSAGPEAFKETLFILRVRTHTKWAGIAEIHIGRTYVETTFVRPHTVKVRCLLGRTNALTSVFQFDGRPLTVADSAMNNGEVALALMRGSVMPLDKEAVGKLDHREAHADNNELQARNWELENRGDSKVLAEVKARANQAELEYLNEISSLKLDVENLEKAKVESDTKLKGLEVKLAGQVTAHTEVLGMSATILSLEDSVKEKNAAVVKLKEDHQAELNKLMVAAQAEIQKRVREFVPVKVAEIVEKRKNARSVNSSSTETGAGADLTSPTPSSLP</sequence>
<dbReference type="AlphaFoldDB" id="A0A2G5DBV3"/>
<proteinExistence type="predicted"/>
<protein>
    <submittedName>
        <fullName evidence="3">Uncharacterized protein</fullName>
    </submittedName>
</protein>
<dbReference type="OrthoDB" id="2010472at2759"/>
<feature type="coiled-coil region" evidence="1">
    <location>
        <begin position="192"/>
        <end position="301"/>
    </location>
</feature>
<evidence type="ECO:0000256" key="2">
    <source>
        <dbReference type="SAM" id="MobiDB-lite"/>
    </source>
</evidence>